<protein>
    <recommendedName>
        <fullName evidence="3">Methylase</fullName>
    </recommendedName>
</protein>
<gene>
    <name evidence="1" type="ORF">GCM10009777_33540</name>
</gene>
<comment type="caution">
    <text evidence="1">The sequence shown here is derived from an EMBL/GenBank/DDBJ whole genome shotgun (WGS) entry which is preliminary data.</text>
</comment>
<name>A0ABP5ECJ7_9MICO</name>
<evidence type="ECO:0000313" key="1">
    <source>
        <dbReference type="EMBL" id="GAA1994901.1"/>
    </source>
</evidence>
<dbReference type="Gene3D" id="3.40.50.150">
    <property type="entry name" value="Vaccinia Virus protein VP39"/>
    <property type="match status" value="1"/>
</dbReference>
<keyword evidence="2" id="KW-1185">Reference proteome</keyword>
<reference evidence="2" key="1">
    <citation type="journal article" date="2019" name="Int. J. Syst. Evol. Microbiol.">
        <title>The Global Catalogue of Microorganisms (GCM) 10K type strain sequencing project: providing services to taxonomists for standard genome sequencing and annotation.</title>
        <authorList>
            <consortium name="The Broad Institute Genomics Platform"/>
            <consortium name="The Broad Institute Genome Sequencing Center for Infectious Disease"/>
            <person name="Wu L."/>
            <person name="Ma J."/>
        </authorList>
    </citation>
    <scope>NUCLEOTIDE SEQUENCE [LARGE SCALE GENOMIC DNA]</scope>
    <source>
        <strain evidence="2">JCM 14902</strain>
    </source>
</reference>
<sequence>MGSGRSPVGQVTRGTTGTNRLRRVDRWIARHPALRRAADPLVVDLGYGASGVTTLELHARLARARPDVEVLGLEIDPARVDRARAQLAEVRQGRTAFAPDARVSFALGGFEVPTPRGRRPIVIRAMNVLRQYDEHEVGTAWQRMASRVDADGQVVEGTCDELGRIVTWVAIGPDAAPRTLSVSLRLVGLEKPSIAAERLPKALIHHNVPGERVHGFFRALDAEWDRAAGLSPFGPVQRWQASLGAMSDAGWPLLGRSRWRLGEVTVPWDAVAPPGR</sequence>
<dbReference type="RefSeq" id="WP_344064918.1">
    <property type="nucleotide sequence ID" value="NZ_BAAAOH010000001.1"/>
</dbReference>
<accession>A0ABP5ECJ7</accession>
<dbReference type="Proteomes" id="UP001500326">
    <property type="component" value="Unassembled WGS sequence"/>
</dbReference>
<dbReference type="EMBL" id="BAAAOH010000001">
    <property type="protein sequence ID" value="GAA1994901.1"/>
    <property type="molecule type" value="Genomic_DNA"/>
</dbReference>
<dbReference type="InterPro" id="IPR029063">
    <property type="entry name" value="SAM-dependent_MTases_sf"/>
</dbReference>
<evidence type="ECO:0008006" key="3">
    <source>
        <dbReference type="Google" id="ProtNLM"/>
    </source>
</evidence>
<proteinExistence type="predicted"/>
<dbReference type="SUPFAM" id="SSF53335">
    <property type="entry name" value="S-adenosyl-L-methionine-dependent methyltransferases"/>
    <property type="match status" value="1"/>
</dbReference>
<evidence type="ECO:0000313" key="2">
    <source>
        <dbReference type="Proteomes" id="UP001500326"/>
    </source>
</evidence>
<organism evidence="1 2">
    <name type="scientific">Microbacterium pumilum</name>
    <dbReference type="NCBI Taxonomy" id="344165"/>
    <lineage>
        <taxon>Bacteria</taxon>
        <taxon>Bacillati</taxon>
        <taxon>Actinomycetota</taxon>
        <taxon>Actinomycetes</taxon>
        <taxon>Micrococcales</taxon>
        <taxon>Microbacteriaceae</taxon>
        <taxon>Microbacterium</taxon>
    </lineage>
</organism>